<protein>
    <submittedName>
        <fullName evidence="1">Uncharacterized protein</fullName>
    </submittedName>
</protein>
<accession>A0A975KJB3</accession>
<organism evidence="1 2">
    <name type="scientific">Bacteroides eggerthii</name>
    <dbReference type="NCBI Taxonomy" id="28111"/>
    <lineage>
        <taxon>Bacteria</taxon>
        <taxon>Pseudomonadati</taxon>
        <taxon>Bacteroidota</taxon>
        <taxon>Bacteroidia</taxon>
        <taxon>Bacteroidales</taxon>
        <taxon>Bacteroidaceae</taxon>
        <taxon>Bacteroides</taxon>
    </lineage>
</organism>
<dbReference type="CDD" id="cd19958">
    <property type="entry name" value="pyocin_knob"/>
    <property type="match status" value="1"/>
</dbReference>
<dbReference type="EMBL" id="CP072227">
    <property type="protein sequence ID" value="QUT46923.1"/>
    <property type="molecule type" value="Genomic_DNA"/>
</dbReference>
<dbReference type="AlphaFoldDB" id="A0A975KJB3"/>
<name>A0A975KJB3_9BACE</name>
<dbReference type="Proteomes" id="UP000679226">
    <property type="component" value="Chromosome"/>
</dbReference>
<dbReference type="RefSeq" id="WP_211454459.1">
    <property type="nucleotide sequence ID" value="NZ_CP072227.1"/>
</dbReference>
<proteinExistence type="predicted"/>
<sequence length="118" mass="13077">MAEDIKLNEVKTGLLSHIIGVDENGTTVATPGREFLNSFAAAQRIVDCDLDNLLPGEYYISGNLRNAPSSENWFFVKVIGVGDLLQYATSVTSDTLWRRVKMNGAWRVWKSINVVTSV</sequence>
<gene>
    <name evidence="1" type="ORF">INE88_03768</name>
</gene>
<dbReference type="KEGG" id="beg:INE88_03768"/>
<reference evidence="1" key="1">
    <citation type="journal article" date="2021" name="PLoS Genet.">
        <title>Mobile Type VI secretion system loci of the gut Bacteroidales display extensive intra-ecosystem transfer, multi-species spread and geographical clustering.</title>
        <authorList>
            <person name="Garcia-Bayona L."/>
            <person name="Coyne M.J."/>
            <person name="Comstock L.E."/>
        </authorList>
    </citation>
    <scope>NUCLEOTIDE SEQUENCE</scope>
    <source>
        <strain evidence="1">CL11T00C20</strain>
    </source>
</reference>
<evidence type="ECO:0000313" key="2">
    <source>
        <dbReference type="Proteomes" id="UP000679226"/>
    </source>
</evidence>
<evidence type="ECO:0000313" key="1">
    <source>
        <dbReference type="EMBL" id="QUT46923.1"/>
    </source>
</evidence>